<dbReference type="EMBL" id="FZOL01000009">
    <property type="protein sequence ID" value="SNS53535.1"/>
    <property type="molecule type" value="Genomic_DNA"/>
</dbReference>
<accession>A0A239F9Q6</accession>
<sequence length="698" mass="77944">MNIRTFNTPLWKRAALSFCTAASIFLWVPLYVVYLSIDDINFNIHEFFVSALLITAAASLLFFVCASLLALLRLGRVGSFALYFMLFWSSLAGFMLPLVRQGGMVSPEDLATDSLNLALVAGASFLLALLTFTRLKGALQVFLLILTASTLGGALPSLTASDASPERFTGLSSTDNLLVLSFDGLAGNAARQVLEEDPELKQQLRDFIFFDNAISTAPATWASIRSELYGNLNFREFKNSSGKPRPFPPGHKNYLQREQANGADVVTYGAYSAFNDRKEDRIRPLTLGRNSFAERAVTSFDLYPYIAARIGTALAARFVDESVKTMLPAHALTPTSRRALEHQGAKWDALNTLQSNDLMTFIDGMHVAGERRSVRYLHLLHTHFPVDLDENCSYRSADAQWFNDNQNYRGVLNETHCALRQTARLIEKLKALGVYDKTLFVVKSDHGVPVSYMNDTPDDYKINNHPMWGYNRYRPLLMIKAQAHKADTLTYNSTLASLSDLPRTLCLQVAGKQSCKDFDGMDILNSRIESVFIDVVVDEHSGFTTTTHTTVEVPRIADFPTALRSTGEVRLTNEMDVFNQRKIDLTELKGALEAYYKVNGKYPLSQGFDGLHSTFGKDTADYVAGLVPDFIPRLPLDPAQSTEPMPQYIYLSNGNDYKLIAHGHTRSCTYAKRLSPELVDPARDCWGFGYWSEGARTW</sequence>
<keyword evidence="1" id="KW-0472">Membrane</keyword>
<dbReference type="Gene3D" id="3.30.700.10">
    <property type="entry name" value="Glycoprotein, Type 4 Pilin"/>
    <property type="match status" value="1"/>
</dbReference>
<dbReference type="SUPFAM" id="SSF53649">
    <property type="entry name" value="Alkaline phosphatase-like"/>
    <property type="match status" value="1"/>
</dbReference>
<protein>
    <submittedName>
        <fullName evidence="3">Sulfatase</fullName>
    </submittedName>
</protein>
<feature type="transmembrane region" description="Helical" evidence="1">
    <location>
        <begin position="14"/>
        <end position="35"/>
    </location>
</feature>
<keyword evidence="1" id="KW-1133">Transmembrane helix</keyword>
<dbReference type="Gene3D" id="3.40.720.10">
    <property type="entry name" value="Alkaline Phosphatase, subunit A"/>
    <property type="match status" value="1"/>
</dbReference>
<dbReference type="InterPro" id="IPR017850">
    <property type="entry name" value="Alkaline_phosphatase_core_sf"/>
</dbReference>
<dbReference type="AlphaFoldDB" id="A0A239F9Q6"/>
<dbReference type="Proteomes" id="UP000198407">
    <property type="component" value="Unassembled WGS sequence"/>
</dbReference>
<feature type="transmembrane region" description="Helical" evidence="1">
    <location>
        <begin position="114"/>
        <end position="132"/>
    </location>
</feature>
<reference evidence="4" key="1">
    <citation type="submission" date="2017-06" db="EMBL/GenBank/DDBJ databases">
        <authorList>
            <person name="Varghese N."/>
            <person name="Submissions S."/>
        </authorList>
    </citation>
    <scope>NUCLEOTIDE SEQUENCE [LARGE SCALE GENOMIC DNA]</scope>
    <source>
        <strain evidence="4">DSM 22348</strain>
    </source>
</reference>
<organism evidence="3 4">
    <name type="scientific">Pseudomonas japonica</name>
    <dbReference type="NCBI Taxonomy" id="256466"/>
    <lineage>
        <taxon>Bacteria</taxon>
        <taxon>Pseudomonadati</taxon>
        <taxon>Pseudomonadota</taxon>
        <taxon>Gammaproteobacteria</taxon>
        <taxon>Pseudomonadales</taxon>
        <taxon>Pseudomonadaceae</taxon>
        <taxon>Pseudomonas</taxon>
    </lineage>
</organism>
<dbReference type="STRING" id="1215104.GCA_000730585_02630"/>
<evidence type="ECO:0000259" key="2">
    <source>
        <dbReference type="Pfam" id="PF00884"/>
    </source>
</evidence>
<dbReference type="RefSeq" id="WP_141137285.1">
    <property type="nucleotide sequence ID" value="NZ_FZOL01000009.1"/>
</dbReference>
<feature type="transmembrane region" description="Helical" evidence="1">
    <location>
        <begin position="139"/>
        <end position="158"/>
    </location>
</feature>
<keyword evidence="4" id="KW-1185">Reference proteome</keyword>
<evidence type="ECO:0000256" key="1">
    <source>
        <dbReference type="SAM" id="Phobius"/>
    </source>
</evidence>
<evidence type="ECO:0000313" key="4">
    <source>
        <dbReference type="Proteomes" id="UP000198407"/>
    </source>
</evidence>
<proteinExistence type="predicted"/>
<dbReference type="InterPro" id="IPR000917">
    <property type="entry name" value="Sulfatase_N"/>
</dbReference>
<evidence type="ECO:0000313" key="3">
    <source>
        <dbReference type="EMBL" id="SNS53535.1"/>
    </source>
</evidence>
<feature type="transmembrane region" description="Helical" evidence="1">
    <location>
        <begin position="79"/>
        <end position="99"/>
    </location>
</feature>
<feature type="transmembrane region" description="Helical" evidence="1">
    <location>
        <begin position="47"/>
        <end position="72"/>
    </location>
</feature>
<gene>
    <name evidence="3" type="ORF">SAMN05444352_109197</name>
</gene>
<name>A0A239F9Q6_9PSED</name>
<dbReference type="OrthoDB" id="5703935at2"/>
<feature type="domain" description="Sulfatase N-terminal" evidence="2">
    <location>
        <begin position="198"/>
        <end position="505"/>
    </location>
</feature>
<dbReference type="Pfam" id="PF00884">
    <property type="entry name" value="Sulfatase"/>
    <property type="match status" value="1"/>
</dbReference>
<keyword evidence="1" id="KW-0812">Transmembrane</keyword>